<dbReference type="InterPro" id="IPR011009">
    <property type="entry name" value="Kinase-like_dom_sf"/>
</dbReference>
<accession>A0A7W8A7A0</accession>
<keyword evidence="2" id="KW-0418">Kinase</keyword>
<dbReference type="Pfam" id="PF01636">
    <property type="entry name" value="APH"/>
    <property type="match status" value="1"/>
</dbReference>
<organism evidence="2 3">
    <name type="scientific">Nonomuraea endophytica</name>
    <dbReference type="NCBI Taxonomy" id="714136"/>
    <lineage>
        <taxon>Bacteria</taxon>
        <taxon>Bacillati</taxon>
        <taxon>Actinomycetota</taxon>
        <taxon>Actinomycetes</taxon>
        <taxon>Streptosporangiales</taxon>
        <taxon>Streptosporangiaceae</taxon>
        <taxon>Nonomuraea</taxon>
    </lineage>
</organism>
<dbReference type="AlphaFoldDB" id="A0A7W8A7A0"/>
<reference evidence="2 3" key="1">
    <citation type="submission" date="2020-08" db="EMBL/GenBank/DDBJ databases">
        <title>Genomic Encyclopedia of Type Strains, Phase IV (KMG-IV): sequencing the most valuable type-strain genomes for metagenomic binning, comparative biology and taxonomic classification.</title>
        <authorList>
            <person name="Goeker M."/>
        </authorList>
    </citation>
    <scope>NUCLEOTIDE SEQUENCE [LARGE SCALE GENOMIC DNA]</scope>
    <source>
        <strain evidence="2 3">DSM 45385</strain>
    </source>
</reference>
<gene>
    <name evidence="2" type="ORF">HNR40_006415</name>
</gene>
<proteinExistence type="predicted"/>
<comment type="caution">
    <text evidence="2">The sequence shown here is derived from an EMBL/GenBank/DDBJ whole genome shotgun (WGS) entry which is preliminary data.</text>
</comment>
<dbReference type="SUPFAM" id="SSF56112">
    <property type="entry name" value="Protein kinase-like (PK-like)"/>
    <property type="match status" value="1"/>
</dbReference>
<dbReference type="Gene3D" id="3.90.1200.10">
    <property type="match status" value="1"/>
</dbReference>
<dbReference type="PANTHER" id="PTHR21310">
    <property type="entry name" value="AMINOGLYCOSIDE PHOSPHOTRANSFERASE-RELATED-RELATED"/>
    <property type="match status" value="1"/>
</dbReference>
<keyword evidence="2" id="KW-0808">Transferase</keyword>
<evidence type="ECO:0000313" key="2">
    <source>
        <dbReference type="EMBL" id="MBB5080926.1"/>
    </source>
</evidence>
<dbReference type="InterPro" id="IPR002575">
    <property type="entry name" value="Aminoglycoside_PTrfase"/>
</dbReference>
<dbReference type="RefSeq" id="WP_184967799.1">
    <property type="nucleotide sequence ID" value="NZ_JACHIN010000009.1"/>
</dbReference>
<evidence type="ECO:0000259" key="1">
    <source>
        <dbReference type="Pfam" id="PF01636"/>
    </source>
</evidence>
<dbReference type="InterPro" id="IPR051678">
    <property type="entry name" value="AGP_Transferase"/>
</dbReference>
<evidence type="ECO:0000313" key="3">
    <source>
        <dbReference type="Proteomes" id="UP000568380"/>
    </source>
</evidence>
<name>A0A7W8A7A0_9ACTN</name>
<keyword evidence="3" id="KW-1185">Reference proteome</keyword>
<dbReference type="Proteomes" id="UP000568380">
    <property type="component" value="Unassembled WGS sequence"/>
</dbReference>
<dbReference type="PANTHER" id="PTHR21310:SF57">
    <property type="entry name" value="BLR2944 PROTEIN"/>
    <property type="match status" value="1"/>
</dbReference>
<dbReference type="GO" id="GO:0016301">
    <property type="term" value="F:kinase activity"/>
    <property type="evidence" value="ECO:0007669"/>
    <property type="project" value="UniProtKB-KW"/>
</dbReference>
<protein>
    <submittedName>
        <fullName evidence="2">Aminoglycoside phosphotransferase (APT) family kinase protein</fullName>
    </submittedName>
</protein>
<feature type="domain" description="Aminoglycoside phosphotransferase" evidence="1">
    <location>
        <begin position="92"/>
        <end position="171"/>
    </location>
</feature>
<dbReference type="EMBL" id="JACHIN010000009">
    <property type="protein sequence ID" value="MBB5080926.1"/>
    <property type="molecule type" value="Genomic_DNA"/>
</dbReference>
<sequence length="210" mass="23384">MRHGYTNSTFGDGALVVKCYLGPGAAERLETERKMLRRMRGRVPVPAVQSVSDTSLTTRFVPGIHGQDLLDEGLAKEVMTACGRTLAAIHAMPAARGRVLVHGDYGPNNLIIDPMTHETAAVLDWEWAHRGEPVEDLAWCEWIIRTHHPEHAEALPYFFESYGGPVPEWAERHAAMLERCRALLAFAADWGPEGEELWRERVEATAAFTG</sequence>